<name>A0AAD5QCP5_PARTN</name>
<dbReference type="GO" id="GO:0016197">
    <property type="term" value="P:endosomal transport"/>
    <property type="evidence" value="ECO:0007669"/>
    <property type="project" value="TreeGrafter"/>
</dbReference>
<accession>A0AAD5QCP5</accession>
<dbReference type="Proteomes" id="UP001196413">
    <property type="component" value="Unassembled WGS sequence"/>
</dbReference>
<dbReference type="Gene3D" id="1.20.1270.60">
    <property type="entry name" value="Arfaptin homology (AH) domain/BAR domain"/>
    <property type="match status" value="1"/>
</dbReference>
<organism evidence="2 3">
    <name type="scientific">Parelaphostrongylus tenuis</name>
    <name type="common">Meningeal worm</name>
    <dbReference type="NCBI Taxonomy" id="148309"/>
    <lineage>
        <taxon>Eukaryota</taxon>
        <taxon>Metazoa</taxon>
        <taxon>Ecdysozoa</taxon>
        <taxon>Nematoda</taxon>
        <taxon>Chromadorea</taxon>
        <taxon>Rhabditida</taxon>
        <taxon>Rhabditina</taxon>
        <taxon>Rhabditomorpha</taxon>
        <taxon>Strongyloidea</taxon>
        <taxon>Metastrongylidae</taxon>
        <taxon>Parelaphostrongylus</taxon>
    </lineage>
</organism>
<comment type="caution">
    <text evidence="2">The sequence shown here is derived from an EMBL/GenBank/DDBJ whole genome shotgun (WGS) entry which is preliminary data.</text>
</comment>
<proteinExistence type="predicted"/>
<dbReference type="AlphaFoldDB" id="A0AAD5QCP5"/>
<gene>
    <name evidence="2" type="primary">LST4_1</name>
    <name evidence="2" type="ORF">KIN20_001546</name>
</gene>
<feature type="domain" description="Sorting nexin protein WASP-binding" evidence="1">
    <location>
        <begin position="1"/>
        <end position="132"/>
    </location>
</feature>
<dbReference type="GO" id="GO:0031410">
    <property type="term" value="C:cytoplasmic vesicle"/>
    <property type="evidence" value="ECO:0007669"/>
    <property type="project" value="TreeGrafter"/>
</dbReference>
<keyword evidence="3" id="KW-1185">Reference proteome</keyword>
<dbReference type="Pfam" id="PF10456">
    <property type="entry name" value="BAR_3_WASP_bdg"/>
    <property type="match status" value="1"/>
</dbReference>
<dbReference type="PANTHER" id="PTHR45827">
    <property type="entry name" value="SORTING NEXIN"/>
    <property type="match status" value="1"/>
</dbReference>
<dbReference type="GO" id="GO:0006897">
    <property type="term" value="P:endocytosis"/>
    <property type="evidence" value="ECO:0007669"/>
    <property type="project" value="TreeGrafter"/>
</dbReference>
<evidence type="ECO:0000259" key="1">
    <source>
        <dbReference type="Pfam" id="PF10456"/>
    </source>
</evidence>
<dbReference type="GO" id="GO:0005886">
    <property type="term" value="C:plasma membrane"/>
    <property type="evidence" value="ECO:0007669"/>
    <property type="project" value="TreeGrafter"/>
</dbReference>
<dbReference type="InterPro" id="IPR019497">
    <property type="entry name" value="Sorting_nexin_WASP-bd-dom"/>
</dbReference>
<protein>
    <submittedName>
        <fullName evidence="2">Sorting nexin lst-4</fullName>
    </submittedName>
</protein>
<dbReference type="InterPro" id="IPR027267">
    <property type="entry name" value="AH/BAR_dom_sf"/>
</dbReference>
<evidence type="ECO:0000313" key="2">
    <source>
        <dbReference type="EMBL" id="KAJ1346662.1"/>
    </source>
</evidence>
<dbReference type="GO" id="GO:0097320">
    <property type="term" value="P:plasma membrane tubulation"/>
    <property type="evidence" value="ECO:0007669"/>
    <property type="project" value="TreeGrafter"/>
</dbReference>
<sequence length="149" mass="17169">MDKFQRSVKTTEDAMRIMQERLTVFQKLFVGPVKSNWQKMAVAFVTLAQSFHTDDHPGSNRMVEALKQTAHHYHQIGDEFEQHSRNDMEPVVESLYSFKGTIQTAPDIMHVHKLAVKDPFCNSDAMKTQTLILMVDMAEARSQNENKDE</sequence>
<evidence type="ECO:0000313" key="3">
    <source>
        <dbReference type="Proteomes" id="UP001196413"/>
    </source>
</evidence>
<reference evidence="2" key="1">
    <citation type="submission" date="2021-06" db="EMBL/GenBank/DDBJ databases">
        <title>Parelaphostrongylus tenuis whole genome reference sequence.</title>
        <authorList>
            <person name="Garwood T.J."/>
            <person name="Larsen P.A."/>
            <person name="Fountain-Jones N.M."/>
            <person name="Garbe J.R."/>
            <person name="Macchietto M.G."/>
            <person name="Kania S.A."/>
            <person name="Gerhold R.W."/>
            <person name="Richards J.E."/>
            <person name="Wolf T.M."/>
        </authorList>
    </citation>
    <scope>NUCLEOTIDE SEQUENCE</scope>
    <source>
        <strain evidence="2">MNPRO001-30</strain>
        <tissue evidence="2">Meninges</tissue>
    </source>
</reference>
<dbReference type="PANTHER" id="PTHR45827:SF1">
    <property type="entry name" value="SORTING NEXIN"/>
    <property type="match status" value="1"/>
</dbReference>
<dbReference type="EMBL" id="JAHQIW010000203">
    <property type="protein sequence ID" value="KAJ1346662.1"/>
    <property type="molecule type" value="Genomic_DNA"/>
</dbReference>
<dbReference type="GO" id="GO:0035091">
    <property type="term" value="F:phosphatidylinositol binding"/>
    <property type="evidence" value="ECO:0007669"/>
    <property type="project" value="TreeGrafter"/>
</dbReference>